<dbReference type="CDD" id="cd23331">
    <property type="entry name" value="beta-trefoil_FGF19"/>
    <property type="match status" value="1"/>
</dbReference>
<reference evidence="4" key="2">
    <citation type="submission" date="2025-08" db="UniProtKB">
        <authorList>
            <consortium name="Ensembl"/>
        </authorList>
    </citation>
    <scope>IDENTIFICATION</scope>
</reference>
<comment type="similarity">
    <text evidence="1 2">Belongs to the heparin-binding growth factors family.</text>
</comment>
<evidence type="ECO:0000256" key="3">
    <source>
        <dbReference type="SAM" id="MobiDB-lite"/>
    </source>
</evidence>
<dbReference type="Gene3D" id="2.80.10.50">
    <property type="match status" value="1"/>
</dbReference>
<dbReference type="Proteomes" id="UP000694397">
    <property type="component" value="Chromosome 11"/>
</dbReference>
<evidence type="ECO:0000313" key="4">
    <source>
        <dbReference type="Ensembl" id="ENSSFOP00015009050.2"/>
    </source>
</evidence>
<gene>
    <name evidence="4" type="primary">FGF19</name>
    <name evidence="4" type="synonym">fgf19</name>
</gene>
<evidence type="ECO:0000313" key="5">
    <source>
        <dbReference type="Proteomes" id="UP000694397"/>
    </source>
</evidence>
<sequence length="222" mass="24210">MPVWVSSGCSGFLLQSKTCCSGSPIVSLCAPLSASGPHVASGWGQVVRLRHLYSSRQGVNLQINGDGTVNGSSVQSLHSLLEIKSFDWGLVAIKGLASSYYLCMEESGRLYGSRTYTREDCSFRECIMPDGYSIYVLARNGVGVRLRRGRQRTQVRDKGVTLPSQFLPMANSLSLEPVSAHLKDPGPGDPEDKPESPLEPDSMDPFGKMSQVFMQSPSFNKR</sequence>
<dbReference type="GeneTree" id="ENSGT00940000160601"/>
<proteinExistence type="inferred from homology"/>
<dbReference type="Pfam" id="PF00167">
    <property type="entry name" value="FGF"/>
    <property type="match status" value="1"/>
</dbReference>
<feature type="region of interest" description="Disordered" evidence="3">
    <location>
        <begin position="177"/>
        <end position="222"/>
    </location>
</feature>
<dbReference type="SMART" id="SM00442">
    <property type="entry name" value="FGF"/>
    <property type="match status" value="1"/>
</dbReference>
<reference evidence="4 5" key="1">
    <citation type="submission" date="2019-04" db="EMBL/GenBank/DDBJ databases">
        <authorList>
            <consortium name="Wellcome Sanger Institute Data Sharing"/>
        </authorList>
    </citation>
    <scope>NUCLEOTIDE SEQUENCE [LARGE SCALE GENOMIC DNA]</scope>
</reference>
<dbReference type="OrthoDB" id="9937370at2759"/>
<dbReference type="AlphaFoldDB" id="A0A8C9R8E3"/>
<accession>A0A8C9R8E3</accession>
<name>A0A8C9R8E3_SCLFO</name>
<keyword evidence="5" id="KW-1185">Reference proteome</keyword>
<evidence type="ECO:0000256" key="2">
    <source>
        <dbReference type="RuleBase" id="RU049442"/>
    </source>
</evidence>
<dbReference type="InterPro" id="IPR008996">
    <property type="entry name" value="IL1/FGF"/>
</dbReference>
<dbReference type="InterPro" id="IPR002209">
    <property type="entry name" value="Fibroblast_GF_fam"/>
</dbReference>
<feature type="compositionally biased region" description="Basic and acidic residues" evidence="3">
    <location>
        <begin position="181"/>
        <end position="196"/>
    </location>
</feature>
<protein>
    <recommendedName>
        <fullName evidence="2">Fibroblast growth factor</fullName>
        <shortName evidence="2">FGF</shortName>
    </recommendedName>
</protein>
<dbReference type="PROSITE" id="PS00247">
    <property type="entry name" value="HBGF_FGF"/>
    <property type="match status" value="1"/>
</dbReference>
<dbReference type="PRINTS" id="PR00262">
    <property type="entry name" value="IL1HBGF"/>
</dbReference>
<dbReference type="PRINTS" id="PR00263">
    <property type="entry name" value="HBGFFGF"/>
</dbReference>
<reference evidence="4" key="3">
    <citation type="submission" date="2025-09" db="UniProtKB">
        <authorList>
            <consortium name="Ensembl"/>
        </authorList>
    </citation>
    <scope>IDENTIFICATION</scope>
</reference>
<dbReference type="SUPFAM" id="SSF50353">
    <property type="entry name" value="Cytokine"/>
    <property type="match status" value="1"/>
</dbReference>
<feature type="compositionally biased region" description="Polar residues" evidence="3">
    <location>
        <begin position="212"/>
        <end position="222"/>
    </location>
</feature>
<evidence type="ECO:0000256" key="1">
    <source>
        <dbReference type="ARBA" id="ARBA00007936"/>
    </source>
</evidence>
<organism evidence="4 5">
    <name type="scientific">Scleropages formosus</name>
    <name type="common">Asian bonytongue</name>
    <name type="synonym">Osteoglossum formosum</name>
    <dbReference type="NCBI Taxonomy" id="113540"/>
    <lineage>
        <taxon>Eukaryota</taxon>
        <taxon>Metazoa</taxon>
        <taxon>Chordata</taxon>
        <taxon>Craniata</taxon>
        <taxon>Vertebrata</taxon>
        <taxon>Euteleostomi</taxon>
        <taxon>Actinopterygii</taxon>
        <taxon>Neopterygii</taxon>
        <taxon>Teleostei</taxon>
        <taxon>Osteoglossocephala</taxon>
        <taxon>Osteoglossomorpha</taxon>
        <taxon>Osteoglossiformes</taxon>
        <taxon>Osteoglossidae</taxon>
        <taxon>Scleropages</taxon>
    </lineage>
</organism>
<dbReference type="GO" id="GO:0008083">
    <property type="term" value="F:growth factor activity"/>
    <property type="evidence" value="ECO:0007669"/>
    <property type="project" value="InterPro"/>
</dbReference>
<dbReference type="Ensembl" id="ENSSFOT00015009175.2">
    <property type="protein sequence ID" value="ENSSFOP00015009050.2"/>
    <property type="gene ID" value="ENSSFOG00015005865.2"/>
</dbReference>
<dbReference type="PANTHER" id="PTHR11486">
    <property type="entry name" value="FIBROBLAST GROWTH FACTOR"/>
    <property type="match status" value="1"/>
</dbReference>